<keyword evidence="1" id="KW-0560">Oxidoreductase</keyword>
<accession>A0AA35M1A0</accession>
<dbReference type="SUPFAM" id="SSF51735">
    <property type="entry name" value="NAD(P)-binding Rossmann-fold domains"/>
    <property type="match status" value="1"/>
</dbReference>
<dbReference type="PANTHER" id="PTHR47534">
    <property type="entry name" value="YALI0E05731P"/>
    <property type="match status" value="1"/>
</dbReference>
<reference evidence="2" key="1">
    <citation type="submission" date="2023-01" db="EMBL/GenBank/DDBJ databases">
        <authorList>
            <person name="Piombo E."/>
        </authorList>
    </citation>
    <scope>NUCLEOTIDE SEQUENCE</scope>
</reference>
<gene>
    <name evidence="2" type="ORF">CCHLO57077_00010747</name>
</gene>
<evidence type="ECO:0000256" key="1">
    <source>
        <dbReference type="ARBA" id="ARBA00023002"/>
    </source>
</evidence>
<dbReference type="PANTHER" id="PTHR47534:SF3">
    <property type="entry name" value="ALCOHOL DEHYDROGENASE-LIKE C-TERMINAL DOMAIN-CONTAINING PROTEIN"/>
    <property type="match status" value="1"/>
</dbReference>
<dbReference type="Gene3D" id="3.40.50.720">
    <property type="entry name" value="NAD(P)-binding Rossmann-like Domain"/>
    <property type="match status" value="1"/>
</dbReference>
<proteinExistence type="predicted"/>
<dbReference type="InterPro" id="IPR002347">
    <property type="entry name" value="SDR_fam"/>
</dbReference>
<name>A0AA35M1A0_9HYPO</name>
<sequence>MVAIEQIRNDLAQASRSRHQLVAVFVGGTSGIGESTARELVRYSTGRRIYLIGRSQDQADRIKTEFASLNPSCDVCFIQSDASQLGNVDSLCDKVKAQEEKIDVLFLSAGIFHLRGREETTEGLDRKMALDFYSRLRFTENLLPLLRHASSLSSSQSTREVLPAGGQVISVLGGGKETPIDESDLSLELNYTLKASTDHAVTMTTLSFQRLAAAPENANVAFFHTSPGMVNTNGDRELNIVIRLLVSTVSYVFRPWVTSTEETGKRHLWAAVSDTFRGGQIYLLNQRSERVDDSKVLNRLHEEGLFDRVWEHTRDVFKRIPTGDNHNV</sequence>
<comment type="caution">
    <text evidence="2">The sequence shown here is derived from an EMBL/GenBank/DDBJ whole genome shotgun (WGS) entry which is preliminary data.</text>
</comment>
<evidence type="ECO:0008006" key="4">
    <source>
        <dbReference type="Google" id="ProtNLM"/>
    </source>
</evidence>
<protein>
    <recommendedName>
        <fullName evidence="4">NAD(P)-binding protein</fullName>
    </recommendedName>
</protein>
<organism evidence="2 3">
    <name type="scientific">Clonostachys chloroleuca</name>
    <dbReference type="NCBI Taxonomy" id="1926264"/>
    <lineage>
        <taxon>Eukaryota</taxon>
        <taxon>Fungi</taxon>
        <taxon>Dikarya</taxon>
        <taxon>Ascomycota</taxon>
        <taxon>Pezizomycotina</taxon>
        <taxon>Sordariomycetes</taxon>
        <taxon>Hypocreomycetidae</taxon>
        <taxon>Hypocreales</taxon>
        <taxon>Bionectriaceae</taxon>
        <taxon>Clonostachys</taxon>
    </lineage>
</organism>
<dbReference type="Pfam" id="PF00106">
    <property type="entry name" value="adh_short"/>
    <property type="match status" value="1"/>
</dbReference>
<keyword evidence="3" id="KW-1185">Reference proteome</keyword>
<dbReference type="GO" id="GO:0016491">
    <property type="term" value="F:oxidoreductase activity"/>
    <property type="evidence" value="ECO:0007669"/>
    <property type="project" value="UniProtKB-KW"/>
</dbReference>
<dbReference type="InterPro" id="IPR036291">
    <property type="entry name" value="NAD(P)-bd_dom_sf"/>
</dbReference>
<evidence type="ECO:0000313" key="2">
    <source>
        <dbReference type="EMBL" id="CAI6088280.1"/>
    </source>
</evidence>
<dbReference type="AlphaFoldDB" id="A0AA35M1A0"/>
<dbReference type="InterPro" id="IPR052228">
    <property type="entry name" value="Sec_Metab_Biosynth_Oxidored"/>
</dbReference>
<evidence type="ECO:0000313" key="3">
    <source>
        <dbReference type="Proteomes" id="UP001160390"/>
    </source>
</evidence>
<dbReference type="Proteomes" id="UP001160390">
    <property type="component" value="Unassembled WGS sequence"/>
</dbReference>
<dbReference type="EMBL" id="CABFNP030000823">
    <property type="protein sequence ID" value="CAI6088280.1"/>
    <property type="molecule type" value="Genomic_DNA"/>
</dbReference>